<dbReference type="InterPro" id="IPR024061">
    <property type="entry name" value="NDT80_DNA-bd_dom"/>
</dbReference>
<feature type="region of interest" description="Disordered" evidence="3">
    <location>
        <begin position="789"/>
        <end position="822"/>
    </location>
</feature>
<dbReference type="GO" id="GO:0000228">
    <property type="term" value="C:nuclear chromosome"/>
    <property type="evidence" value="ECO:0007669"/>
    <property type="project" value="TreeGrafter"/>
</dbReference>
<comment type="caution">
    <text evidence="5">The sequence shown here is derived from an EMBL/GenBank/DDBJ whole genome shotgun (WGS) entry which is preliminary data.</text>
</comment>
<dbReference type="Gene3D" id="2.60.40.1390">
    <property type="entry name" value="NDT80 DNA-binding domain"/>
    <property type="match status" value="1"/>
</dbReference>
<sequence>MLGPGNFVERTRNHLRPRAGFQDSVDEANPVEIDYKANPWWKSRYSCWEVKGQVAEDYKDVGAKIHNELRQSCRESSWEVSVSPYMVGKSTKNAKPVIVIASVDESSREEAKAAIERSGILMHHPYFKLWPLRYLPTGPVNPVAMEDQAPPKSLPSVPSFKVYFDPTERVRLVGMPVYIRHNETSVRRATANAVYNGTDYGYITAAHACTRMFPDNTPSRDSQDNFEFPFDSDSESESADDAEVEALSHYSGTSPEATESASSPFTSSQTSETRSQSPGHVYATLSDTAEQLMSSSQSSRDVEAPMNQGMHSVEPARIAELELLGEVSATFMPLDCVVVSVGNTAVISFLEGTKNMRKNSDNAIMVSKARRTTVIAWTSRGPIHGSLVDLPLYMRLPSSDLFQLVYKFTYDGDIKMGDCGTLVIDTETRELYGHVIADSQHRRVAFMMAAEPVMNDIKENGNWQLITLPLSSEQECIDHIGAHAHRGFAAASVPDQLKHEWPPGPSAPASTRDNCTISSIGLHRHPHSLSPRHSEISRYSLPETPRSVLRIDVPLTSAYPVPSSPPFNLQENYHDITCEGLIVAPNIEVNIGKGFFLSSDRVWTCYRRNYFSVKVSYGLSPWTPKARLYLNQGGRKPPMQIQSIAVSLNAGVDGAEGKRIDLIQNTPKRDKGPQFTMKKELLAPVPPGKNQEHSGYGLDEFRSSSQVAGPQLPLQNILQYWPASRGSNSNYQHAFERIQFRSSTANNGKRRNQQQYYHLIVELWANVQKPQDPEPWWVRVAGKSSHPIVVRGRSPSYYKDQGPHNANPSRKPRERSADSEQQ</sequence>
<evidence type="ECO:0000313" key="5">
    <source>
        <dbReference type="EMBL" id="CAI6339878.1"/>
    </source>
</evidence>
<dbReference type="GO" id="GO:0003677">
    <property type="term" value="F:DNA binding"/>
    <property type="evidence" value="ECO:0007669"/>
    <property type="project" value="UniProtKB-KW"/>
</dbReference>
<feature type="domain" description="NDT80" evidence="4">
    <location>
        <begin position="516"/>
        <end position="802"/>
    </location>
</feature>
<evidence type="ECO:0000256" key="3">
    <source>
        <dbReference type="SAM" id="MobiDB-lite"/>
    </source>
</evidence>
<dbReference type="GO" id="GO:0003700">
    <property type="term" value="F:DNA-binding transcription factor activity"/>
    <property type="evidence" value="ECO:0007669"/>
    <property type="project" value="UniProtKB-UniRule"/>
</dbReference>
<feature type="region of interest" description="Disordered" evidence="3">
    <location>
        <begin position="214"/>
        <end position="279"/>
    </location>
</feature>
<dbReference type="PROSITE" id="PS51517">
    <property type="entry name" value="NDT80"/>
    <property type="match status" value="1"/>
</dbReference>
<feature type="compositionally biased region" description="Acidic residues" evidence="3">
    <location>
        <begin position="230"/>
        <end position="244"/>
    </location>
</feature>
<dbReference type="PANTHER" id="PTHR35144">
    <property type="entry name" value="MEIOSIS-SPECIFIC TRANSCRIPTION FACTOR NDT80"/>
    <property type="match status" value="1"/>
</dbReference>
<dbReference type="AlphaFoldDB" id="A0A9W4UNC2"/>
<reference evidence="5" key="1">
    <citation type="submission" date="2023-01" db="EMBL/GenBank/DDBJ databases">
        <authorList>
            <person name="Van Ghelder C."/>
            <person name="Rancurel C."/>
        </authorList>
    </citation>
    <scope>NUCLEOTIDE SEQUENCE</scope>
    <source>
        <strain evidence="5">CNCM I-4278</strain>
    </source>
</reference>
<accession>A0A9W4UNC2</accession>
<keyword evidence="1 2" id="KW-0238">DNA-binding</keyword>
<dbReference type="PANTHER" id="PTHR35144:SF2">
    <property type="entry name" value="MEIOSIS-SPECIFIC TRANSCRIPTION FACTOR NDT80"/>
    <property type="match status" value="1"/>
</dbReference>
<protein>
    <recommendedName>
        <fullName evidence="4">NDT80 domain-containing protein</fullName>
    </recommendedName>
</protein>
<keyword evidence="6" id="KW-1185">Reference proteome</keyword>
<feature type="compositionally biased region" description="Low complexity" evidence="3">
    <location>
        <begin position="256"/>
        <end position="277"/>
    </location>
</feature>
<dbReference type="OrthoDB" id="3559580at2759"/>
<proteinExistence type="predicted"/>
<dbReference type="GO" id="GO:0045944">
    <property type="term" value="P:positive regulation of transcription by RNA polymerase II"/>
    <property type="evidence" value="ECO:0007669"/>
    <property type="project" value="TreeGrafter"/>
</dbReference>
<evidence type="ECO:0000256" key="1">
    <source>
        <dbReference type="ARBA" id="ARBA00023125"/>
    </source>
</evidence>
<dbReference type="InterPro" id="IPR008967">
    <property type="entry name" value="p53-like_TF_DNA-bd_sf"/>
</dbReference>
<evidence type="ECO:0000259" key="4">
    <source>
        <dbReference type="PROSITE" id="PS51517"/>
    </source>
</evidence>
<dbReference type="Proteomes" id="UP001152607">
    <property type="component" value="Unassembled WGS sequence"/>
</dbReference>
<dbReference type="InterPro" id="IPR052605">
    <property type="entry name" value="Fungal_trans_regulator"/>
</dbReference>
<dbReference type="GO" id="GO:0051321">
    <property type="term" value="P:meiotic cell cycle"/>
    <property type="evidence" value="ECO:0007669"/>
    <property type="project" value="TreeGrafter"/>
</dbReference>
<organism evidence="5 6">
    <name type="scientific">Periconia digitata</name>
    <dbReference type="NCBI Taxonomy" id="1303443"/>
    <lineage>
        <taxon>Eukaryota</taxon>
        <taxon>Fungi</taxon>
        <taxon>Dikarya</taxon>
        <taxon>Ascomycota</taxon>
        <taxon>Pezizomycotina</taxon>
        <taxon>Dothideomycetes</taxon>
        <taxon>Pleosporomycetidae</taxon>
        <taxon>Pleosporales</taxon>
        <taxon>Massarineae</taxon>
        <taxon>Periconiaceae</taxon>
        <taxon>Periconia</taxon>
    </lineage>
</organism>
<dbReference type="EMBL" id="CAOQHR010000009">
    <property type="protein sequence ID" value="CAI6339878.1"/>
    <property type="molecule type" value="Genomic_DNA"/>
</dbReference>
<dbReference type="InterPro" id="IPR037141">
    <property type="entry name" value="NDT80_DNA-bd_dom_sf"/>
</dbReference>
<feature type="region of interest" description="Disordered" evidence="3">
    <location>
        <begin position="289"/>
        <end position="308"/>
    </location>
</feature>
<dbReference type="Pfam" id="PF05224">
    <property type="entry name" value="NDT80_PhoG"/>
    <property type="match status" value="1"/>
</dbReference>
<name>A0A9W4UNC2_9PLEO</name>
<evidence type="ECO:0000256" key="2">
    <source>
        <dbReference type="PROSITE-ProRule" id="PRU00850"/>
    </source>
</evidence>
<gene>
    <name evidence="5" type="ORF">PDIGIT_LOCUS13042</name>
</gene>
<feature type="compositionally biased region" description="Polar residues" evidence="3">
    <location>
        <begin position="289"/>
        <end position="299"/>
    </location>
</feature>
<evidence type="ECO:0000313" key="6">
    <source>
        <dbReference type="Proteomes" id="UP001152607"/>
    </source>
</evidence>
<dbReference type="SUPFAM" id="SSF49417">
    <property type="entry name" value="p53-like transcription factors"/>
    <property type="match status" value="1"/>
</dbReference>
<feature type="DNA-binding region" description="NDT80" evidence="2">
    <location>
        <begin position="516"/>
        <end position="802"/>
    </location>
</feature>